<name>A0A6N7IT20_9FIRM</name>
<organism evidence="2 3">
    <name type="scientific">Desulfofundulus thermobenzoicus</name>
    <dbReference type="NCBI Taxonomy" id="29376"/>
    <lineage>
        <taxon>Bacteria</taxon>
        <taxon>Bacillati</taxon>
        <taxon>Bacillota</taxon>
        <taxon>Clostridia</taxon>
        <taxon>Eubacteriales</taxon>
        <taxon>Peptococcaceae</taxon>
        <taxon>Desulfofundulus</taxon>
    </lineage>
</organism>
<dbReference type="OrthoDB" id="2113059at2"/>
<dbReference type="EMBL" id="WHYR01000042">
    <property type="protein sequence ID" value="MQL53224.1"/>
    <property type="molecule type" value="Genomic_DNA"/>
</dbReference>
<feature type="compositionally biased region" description="Pro residues" evidence="1">
    <location>
        <begin position="71"/>
        <end position="81"/>
    </location>
</feature>
<gene>
    <name evidence="2" type="ORF">GFC01_13340</name>
</gene>
<dbReference type="RefSeq" id="WP_152947703.1">
    <property type="nucleotide sequence ID" value="NZ_WHYR01000042.1"/>
</dbReference>
<evidence type="ECO:0000313" key="2">
    <source>
        <dbReference type="EMBL" id="MQL53224.1"/>
    </source>
</evidence>
<evidence type="ECO:0000313" key="3">
    <source>
        <dbReference type="Proteomes" id="UP000441717"/>
    </source>
</evidence>
<sequence length="115" mass="11479">MEDKGQTQGLEGTLFHLLEHGGRGGDPMILLSLVNLMGLINLIGHRMGVDMGSLVTGVSGEKESGKGFPSRPVPREIPPPLAGLLGSLLGAPGATGGTAGPPPVGSPPGPEGKKG</sequence>
<keyword evidence="3" id="KW-1185">Reference proteome</keyword>
<comment type="caution">
    <text evidence="2">The sequence shown here is derived from an EMBL/GenBank/DDBJ whole genome shotgun (WGS) entry which is preliminary data.</text>
</comment>
<reference evidence="2 3" key="1">
    <citation type="submission" date="2019-10" db="EMBL/GenBank/DDBJ databases">
        <title>Comparative genomics of sulfur disproportionating microorganisms.</title>
        <authorList>
            <person name="Ward L.M."/>
            <person name="Bertran E."/>
            <person name="Johnston D."/>
        </authorList>
    </citation>
    <scope>NUCLEOTIDE SEQUENCE [LARGE SCALE GENOMIC DNA]</scope>
    <source>
        <strain evidence="2 3">DSM 14055</strain>
    </source>
</reference>
<feature type="region of interest" description="Disordered" evidence="1">
    <location>
        <begin position="58"/>
        <end position="115"/>
    </location>
</feature>
<evidence type="ECO:0000256" key="1">
    <source>
        <dbReference type="SAM" id="MobiDB-lite"/>
    </source>
</evidence>
<dbReference type="Proteomes" id="UP000441717">
    <property type="component" value="Unassembled WGS sequence"/>
</dbReference>
<dbReference type="AlphaFoldDB" id="A0A6N7IT20"/>
<feature type="compositionally biased region" description="Low complexity" evidence="1">
    <location>
        <begin position="82"/>
        <end position="92"/>
    </location>
</feature>
<protein>
    <submittedName>
        <fullName evidence="2">Uncharacterized protein</fullName>
    </submittedName>
</protein>
<proteinExistence type="predicted"/>
<feature type="compositionally biased region" description="Pro residues" evidence="1">
    <location>
        <begin position="100"/>
        <end position="115"/>
    </location>
</feature>
<accession>A0A6N7IT20</accession>